<accession>A0ABD3MUZ4</accession>
<dbReference type="PANTHER" id="PTHR47200:SF2">
    <property type="entry name" value="THYLAKOID LUMENAL 15 KDA PROTEIN 1, CHLOROPLASTIC"/>
    <property type="match status" value="1"/>
</dbReference>
<evidence type="ECO:0000313" key="3">
    <source>
        <dbReference type="Proteomes" id="UP001530293"/>
    </source>
</evidence>
<name>A0ABD3MUZ4_9STRA</name>
<keyword evidence="1" id="KW-0732">Signal</keyword>
<dbReference type="PANTHER" id="PTHR47200">
    <property type="entry name" value="THYLAKOID LUMENAL 15 KDA PROTEIN 1, CHLOROPLASTIC"/>
    <property type="match status" value="1"/>
</dbReference>
<dbReference type="Gene3D" id="2.160.20.80">
    <property type="entry name" value="E3 ubiquitin-protein ligase SopA"/>
    <property type="match status" value="1"/>
</dbReference>
<proteinExistence type="predicted"/>
<feature type="chain" id="PRO_5044867303" description="Pentapeptide repeat-containing protein" evidence="1">
    <location>
        <begin position="19"/>
        <end position="255"/>
    </location>
</feature>
<protein>
    <recommendedName>
        <fullName evidence="4">Pentapeptide repeat-containing protein</fullName>
    </recommendedName>
</protein>
<sequence length="255" mass="27328">MRSASLALFVFIIPASHAFLAYKPPLCDHSIMSERKRSSGFNQLSSTAISKTEIHHDDVTDADVNLSNGIVARAPSSSHQLERIHSSSTLQNFFLASTTAASILFLAGAPTPASAVSGGGLDYAGLDITGRDFSNGDYKGKDFTQTIAKGANFAKSNLQGCRFYKAYLVNTNFEGADARGASFEDTSMDNANLRNIDARGSYFGQSLLDVQSMEGGDFTDAQIPVKTLKLVCNRDDVKGTNPTTGVDTRESLMCL</sequence>
<dbReference type="InterPro" id="IPR001646">
    <property type="entry name" value="5peptide_repeat"/>
</dbReference>
<feature type="signal peptide" evidence="1">
    <location>
        <begin position="1"/>
        <end position="18"/>
    </location>
</feature>
<dbReference type="AlphaFoldDB" id="A0ABD3MUZ4"/>
<gene>
    <name evidence="2" type="ORF">ACHAWU_007441</name>
</gene>
<evidence type="ECO:0000256" key="1">
    <source>
        <dbReference type="SAM" id="SignalP"/>
    </source>
</evidence>
<dbReference type="Pfam" id="PF00805">
    <property type="entry name" value="Pentapeptide"/>
    <property type="match status" value="2"/>
</dbReference>
<organism evidence="2 3">
    <name type="scientific">Discostella pseudostelligera</name>
    <dbReference type="NCBI Taxonomy" id="259834"/>
    <lineage>
        <taxon>Eukaryota</taxon>
        <taxon>Sar</taxon>
        <taxon>Stramenopiles</taxon>
        <taxon>Ochrophyta</taxon>
        <taxon>Bacillariophyta</taxon>
        <taxon>Coscinodiscophyceae</taxon>
        <taxon>Thalassiosirophycidae</taxon>
        <taxon>Stephanodiscales</taxon>
        <taxon>Stephanodiscaceae</taxon>
        <taxon>Discostella</taxon>
    </lineage>
</organism>
<dbReference type="InterPro" id="IPR044213">
    <property type="entry name" value="At2g44920-like"/>
</dbReference>
<evidence type="ECO:0008006" key="4">
    <source>
        <dbReference type="Google" id="ProtNLM"/>
    </source>
</evidence>
<dbReference type="Proteomes" id="UP001530293">
    <property type="component" value="Unassembled WGS sequence"/>
</dbReference>
<dbReference type="EMBL" id="JALLBG020000080">
    <property type="protein sequence ID" value="KAL3766778.1"/>
    <property type="molecule type" value="Genomic_DNA"/>
</dbReference>
<comment type="caution">
    <text evidence="2">The sequence shown here is derived from an EMBL/GenBank/DDBJ whole genome shotgun (WGS) entry which is preliminary data.</text>
</comment>
<evidence type="ECO:0000313" key="2">
    <source>
        <dbReference type="EMBL" id="KAL3766778.1"/>
    </source>
</evidence>
<keyword evidence="3" id="KW-1185">Reference proteome</keyword>
<dbReference type="SUPFAM" id="SSF141571">
    <property type="entry name" value="Pentapeptide repeat-like"/>
    <property type="match status" value="1"/>
</dbReference>
<reference evidence="2 3" key="1">
    <citation type="submission" date="2024-10" db="EMBL/GenBank/DDBJ databases">
        <title>Updated reference genomes for cyclostephanoid diatoms.</title>
        <authorList>
            <person name="Roberts W.R."/>
            <person name="Alverson A.J."/>
        </authorList>
    </citation>
    <scope>NUCLEOTIDE SEQUENCE [LARGE SCALE GENOMIC DNA]</scope>
    <source>
        <strain evidence="2 3">AJA232-27</strain>
    </source>
</reference>